<dbReference type="RefSeq" id="WP_199461222.1">
    <property type="nucleotide sequence ID" value="NZ_JAEMUH010000003.1"/>
</dbReference>
<dbReference type="InterPro" id="IPR009211">
    <property type="entry name" value="TagJ"/>
</dbReference>
<dbReference type="Proteomes" id="UP000598488">
    <property type="component" value="Unassembled WGS sequence"/>
</dbReference>
<dbReference type="SUPFAM" id="SSF144059">
    <property type="entry name" value="ImpE-like"/>
    <property type="match status" value="1"/>
</dbReference>
<sequence length="279" mass="31558">MDIKGISALYDQGDLAAALTHAKAFVRDNPESNEGRSLLLQFYLFAGETDKAISQLTIMERQYENDLPSFMTLKVMMEMLKADNQRKEFMRTLNAIPAIDEADRVALMPSFELMQGLKSNRLTKVEAQSLLEQRPQPVFECQSGEQSFVGELIEPDDLTAFALEVFVANQGYGWLPWQRIQSIEFFPYEKPVDLLYRKAVIQLIPKSEDDTPTPMHVFIPTVYAGTANSDTQAALARATDWDADETTEIVTGIGQKCWLVGDELIPILQIEKLFRIQPN</sequence>
<organism evidence="1 2">
    <name type="scientific">Marinomonas ostreistagni</name>
    <dbReference type="NCBI Taxonomy" id="359209"/>
    <lineage>
        <taxon>Bacteria</taxon>
        <taxon>Pseudomonadati</taxon>
        <taxon>Pseudomonadota</taxon>
        <taxon>Gammaproteobacteria</taxon>
        <taxon>Oceanospirillales</taxon>
        <taxon>Oceanospirillaceae</taxon>
        <taxon>Marinomonas</taxon>
    </lineage>
</organism>
<protein>
    <submittedName>
        <fullName evidence="1">Tetratricopeptide repeat protein</fullName>
    </submittedName>
</protein>
<dbReference type="InterPro" id="IPR011990">
    <property type="entry name" value="TPR-like_helical_dom_sf"/>
</dbReference>
<comment type="caution">
    <text evidence="1">The sequence shown here is derived from an EMBL/GenBank/DDBJ whole genome shotgun (WGS) entry which is preliminary data.</text>
</comment>
<gene>
    <name evidence="1" type="ORF">JHD44_03695</name>
</gene>
<evidence type="ECO:0000313" key="2">
    <source>
        <dbReference type="Proteomes" id="UP000598488"/>
    </source>
</evidence>
<accession>A0ABS0Z804</accession>
<name>A0ABS0Z804_9GAMM</name>
<proteinExistence type="predicted"/>
<dbReference type="EMBL" id="JAEMUH010000003">
    <property type="protein sequence ID" value="MBJ7549772.1"/>
    <property type="molecule type" value="Genomic_DNA"/>
</dbReference>
<keyword evidence="2" id="KW-1185">Reference proteome</keyword>
<reference evidence="1 2" key="1">
    <citation type="submission" date="2020-12" db="EMBL/GenBank/DDBJ databases">
        <title>Comparative genome analysis of fungal antagonists Marinomonas ostreistagni 398 and M. spartinae 468.</title>
        <authorList>
            <person name="Fields J.L."/>
            <person name="Mavrodi O.V."/>
            <person name="Biber P.D."/>
            <person name="Indest K.J."/>
            <person name="Mavrodi D.V."/>
        </authorList>
    </citation>
    <scope>NUCLEOTIDE SEQUENCE [LARGE SCALE GENOMIC DNA]</scope>
    <source>
        <strain evidence="1 2">USM7</strain>
    </source>
</reference>
<dbReference type="Gene3D" id="1.25.40.10">
    <property type="entry name" value="Tetratricopeptide repeat domain"/>
    <property type="match status" value="1"/>
</dbReference>
<dbReference type="Pfam" id="PF07024">
    <property type="entry name" value="ImpE"/>
    <property type="match status" value="1"/>
</dbReference>
<evidence type="ECO:0000313" key="1">
    <source>
        <dbReference type="EMBL" id="MBJ7549772.1"/>
    </source>
</evidence>